<feature type="modified residue" description="N6-(pyridoxal phosphate)lysine" evidence="5">
    <location>
        <position position="202"/>
    </location>
</feature>
<dbReference type="Pfam" id="PF01212">
    <property type="entry name" value="Beta_elim_lyase"/>
    <property type="match status" value="1"/>
</dbReference>
<evidence type="ECO:0000256" key="4">
    <source>
        <dbReference type="ARBA" id="ARBA00023239"/>
    </source>
</evidence>
<reference evidence="7 8" key="1">
    <citation type="submission" date="2019-08" db="EMBL/GenBank/DDBJ databases">
        <title>Genome of Luteibaculum oceani JCM 18817.</title>
        <authorList>
            <person name="Bowman J.P."/>
        </authorList>
    </citation>
    <scope>NUCLEOTIDE SEQUENCE [LARGE SCALE GENOMIC DNA]</scope>
    <source>
        <strain evidence="7 8">JCM 18817</strain>
    </source>
</reference>
<evidence type="ECO:0000313" key="8">
    <source>
        <dbReference type="Proteomes" id="UP000321168"/>
    </source>
</evidence>
<name>A0A5C6UZV6_9FLAO</name>
<feature type="domain" description="Aromatic amino acid beta-eliminating lyase/threonine aldolase" evidence="6">
    <location>
        <begin position="6"/>
        <end position="288"/>
    </location>
</feature>
<evidence type="ECO:0000259" key="6">
    <source>
        <dbReference type="Pfam" id="PF01212"/>
    </source>
</evidence>
<evidence type="ECO:0000256" key="1">
    <source>
        <dbReference type="ARBA" id="ARBA00001933"/>
    </source>
</evidence>
<evidence type="ECO:0000256" key="3">
    <source>
        <dbReference type="ARBA" id="ARBA00022898"/>
    </source>
</evidence>
<dbReference type="InterPro" id="IPR015424">
    <property type="entry name" value="PyrdxlP-dep_Trfase"/>
</dbReference>
<dbReference type="InterPro" id="IPR023603">
    <property type="entry name" value="Low_specificity_L-TA-like"/>
</dbReference>
<dbReference type="EMBL" id="VORB01000007">
    <property type="protein sequence ID" value="TXC78449.1"/>
    <property type="molecule type" value="Genomic_DNA"/>
</dbReference>
<dbReference type="Proteomes" id="UP000321168">
    <property type="component" value="Unassembled WGS sequence"/>
</dbReference>
<evidence type="ECO:0000313" key="7">
    <source>
        <dbReference type="EMBL" id="TXC78449.1"/>
    </source>
</evidence>
<comment type="similarity">
    <text evidence="2">Belongs to the threonine aldolase family.</text>
</comment>
<dbReference type="PIRSF" id="PIRSF017617">
    <property type="entry name" value="Thr_aldolase"/>
    <property type="match status" value="1"/>
</dbReference>
<dbReference type="PANTHER" id="PTHR48097">
    <property type="entry name" value="L-THREONINE ALDOLASE-RELATED"/>
    <property type="match status" value="1"/>
</dbReference>
<accession>A0A5C6UZV6</accession>
<dbReference type="AlphaFoldDB" id="A0A5C6UZV6"/>
<keyword evidence="3" id="KW-0663">Pyridoxal phosphate</keyword>
<comment type="cofactor">
    <cofactor evidence="1">
        <name>pyridoxal 5'-phosphate</name>
        <dbReference type="ChEBI" id="CHEBI:597326"/>
    </cofactor>
</comment>
<gene>
    <name evidence="7" type="ORF">FRX97_08950</name>
</gene>
<proteinExistence type="inferred from homology"/>
<dbReference type="GO" id="GO:0006567">
    <property type="term" value="P:L-threonine catabolic process"/>
    <property type="evidence" value="ECO:0007669"/>
    <property type="project" value="TreeGrafter"/>
</dbReference>
<dbReference type="InterPro" id="IPR015422">
    <property type="entry name" value="PyrdxlP-dep_Trfase_small"/>
</dbReference>
<keyword evidence="4" id="KW-0456">Lyase</keyword>
<organism evidence="7 8">
    <name type="scientific">Luteibaculum oceani</name>
    <dbReference type="NCBI Taxonomy" id="1294296"/>
    <lineage>
        <taxon>Bacteria</taxon>
        <taxon>Pseudomonadati</taxon>
        <taxon>Bacteroidota</taxon>
        <taxon>Flavobacteriia</taxon>
        <taxon>Flavobacteriales</taxon>
        <taxon>Luteibaculaceae</taxon>
        <taxon>Luteibaculum</taxon>
    </lineage>
</organism>
<evidence type="ECO:0000256" key="5">
    <source>
        <dbReference type="PIRSR" id="PIRSR017617-1"/>
    </source>
</evidence>
<dbReference type="GO" id="GO:0008732">
    <property type="term" value="F:L-allo-threonine aldolase activity"/>
    <property type="evidence" value="ECO:0007669"/>
    <property type="project" value="TreeGrafter"/>
</dbReference>
<dbReference type="Gene3D" id="3.90.1150.10">
    <property type="entry name" value="Aspartate Aminotransferase, domain 1"/>
    <property type="match status" value="1"/>
</dbReference>
<dbReference type="InterPro" id="IPR001597">
    <property type="entry name" value="ArAA_b-elim_lyase/Thr_aldolase"/>
</dbReference>
<dbReference type="FunFam" id="3.40.640.10:FF:000030">
    <property type="entry name" value="Low-specificity L-threonine aldolase"/>
    <property type="match status" value="1"/>
</dbReference>
<dbReference type="PANTHER" id="PTHR48097:SF9">
    <property type="entry name" value="L-THREONINE ALDOLASE"/>
    <property type="match status" value="1"/>
</dbReference>
<keyword evidence="8" id="KW-1185">Reference proteome</keyword>
<dbReference type="GO" id="GO:0006545">
    <property type="term" value="P:glycine biosynthetic process"/>
    <property type="evidence" value="ECO:0007669"/>
    <property type="project" value="TreeGrafter"/>
</dbReference>
<dbReference type="CDD" id="cd06502">
    <property type="entry name" value="TA_like"/>
    <property type="match status" value="1"/>
</dbReference>
<dbReference type="SUPFAM" id="SSF53383">
    <property type="entry name" value="PLP-dependent transferases"/>
    <property type="match status" value="1"/>
</dbReference>
<dbReference type="InterPro" id="IPR015421">
    <property type="entry name" value="PyrdxlP-dep_Trfase_major"/>
</dbReference>
<comment type="caution">
    <text evidence="7">The sequence shown here is derived from an EMBL/GenBank/DDBJ whole genome shotgun (WGS) entry which is preliminary data.</text>
</comment>
<protein>
    <submittedName>
        <fullName evidence="7">Threonine aldolase</fullName>
    </submittedName>
</protein>
<dbReference type="Gene3D" id="3.40.640.10">
    <property type="entry name" value="Type I PLP-dependent aspartate aminotransferase-like (Major domain)"/>
    <property type="match status" value="1"/>
</dbReference>
<dbReference type="RefSeq" id="WP_147014871.1">
    <property type="nucleotide sequence ID" value="NZ_VORB01000007.1"/>
</dbReference>
<dbReference type="OrthoDB" id="9774495at2"/>
<dbReference type="GO" id="GO:0005829">
    <property type="term" value="C:cytosol"/>
    <property type="evidence" value="ECO:0007669"/>
    <property type="project" value="TreeGrafter"/>
</dbReference>
<evidence type="ECO:0000256" key="2">
    <source>
        <dbReference type="ARBA" id="ARBA00006966"/>
    </source>
</evidence>
<sequence>MAEKIDLRSDTVTKPSKEMLSEMFKARVGDDVFGEDPDINALQNKVAKMFGHEAALFCPSGTMTNQIAIKVHTQPGDEIICHKESHIFRYEGGGIAANSGVQPYLLDGPRGTFTLKDVKEAVHPSDSHYPRTAMVAIENTTNRGGGGLWDWTEIEAISAFCKSENLPFHVDGARLFNALVADQKSPKEVGPLFDSLSICFSKGLGCPVGSAIIGSKSFIQEAHRVRKRMGGGMRQGGFLARAASYALDHHVPLLADDHKKAIMLANALENRPGVKDVIPPKTNIVIFETESEWDNQDWLKYLTDAGISCLPFSQTSIRFVTHIDVTLEAIERACKVIKSK</sequence>
<dbReference type="NCBIfam" id="NF041359">
    <property type="entry name" value="GntG_guanitoxin"/>
    <property type="match status" value="1"/>
</dbReference>